<dbReference type="PANTHER" id="PTHR10736:SF65">
    <property type="entry name" value="BESTROPHIN 1, ISOFORM C-RELATED"/>
    <property type="match status" value="1"/>
</dbReference>
<keyword evidence="4 6" id="KW-0472">Membrane</keyword>
<evidence type="ECO:0000313" key="8">
    <source>
        <dbReference type="Proteomes" id="UP001151699"/>
    </source>
</evidence>
<dbReference type="GO" id="GO:0005254">
    <property type="term" value="F:chloride channel activity"/>
    <property type="evidence" value="ECO:0007669"/>
    <property type="project" value="UniProtKB-KW"/>
</dbReference>
<comment type="caution">
    <text evidence="7">The sequence shown here is derived from an EMBL/GenBank/DDBJ whole genome shotgun (WGS) entry which is preliminary data.</text>
</comment>
<feature type="transmembrane region" description="Helical" evidence="6">
    <location>
        <begin position="272"/>
        <end position="290"/>
    </location>
</feature>
<accession>A0A9Q0S0E3</accession>
<keyword evidence="6" id="KW-0869">Chloride channel</keyword>
<comment type="subcellular location">
    <subcellularLocation>
        <location evidence="6">Cell membrane</location>
        <topology evidence="6">Multi-pass membrane protein</topology>
    </subcellularLocation>
    <subcellularLocation>
        <location evidence="1">Membrane</location>
    </subcellularLocation>
</comment>
<keyword evidence="2 6" id="KW-0812">Transmembrane</keyword>
<feature type="transmembrane region" description="Helical" evidence="6">
    <location>
        <begin position="70"/>
        <end position="90"/>
    </location>
</feature>
<gene>
    <name evidence="7" type="primary">BEST1</name>
    <name evidence="7" type="ORF">Bhyg_05850</name>
</gene>
<evidence type="ECO:0000313" key="7">
    <source>
        <dbReference type="EMBL" id="KAJ6640917.1"/>
    </source>
</evidence>
<feature type="transmembrane region" description="Helical" evidence="6">
    <location>
        <begin position="302"/>
        <end position="324"/>
    </location>
</feature>
<keyword evidence="6" id="KW-0406">Ion transport</keyword>
<keyword evidence="6" id="KW-0813">Transport</keyword>
<sequence>MQYQPDYAFILPLDDVDDKTEEVIYPDEAETPLTGIEIEVPKVQKKNKKNQTQEPIQPIEVSFRQNFLKLVWYVIRWHVLSFLIIFGVFYSSFHFVLHDDQKEIIMKAVAFCDDWKQLIFFYGLYVTFAVKKVSDVSSNIPISDKIANLLSICSKSHKTQKAVIKYVCTAIAMVFSCLSPMVRKRLFSSENKIKAQLETQSRRIIENVEKKLLSVASNHFMPIKWSLNVIIEARDKKDVDDRLANILITEINALHTQCDRLVALKHETFSRGLTWCAIVSVYSFFTVGAVRQLWTGLVENHAVYILTISMIVNFLVFICFLLVLRSAEQIIVPYNDEHDVFELNRILNEKLEVASFILDKQWDLRKRMGNRDLLP</sequence>
<evidence type="ECO:0000256" key="1">
    <source>
        <dbReference type="ARBA" id="ARBA00004370"/>
    </source>
</evidence>
<keyword evidence="6" id="KW-1003">Cell membrane</keyword>
<dbReference type="Proteomes" id="UP001151699">
    <property type="component" value="Chromosome B"/>
</dbReference>
<keyword evidence="8" id="KW-1185">Reference proteome</keyword>
<dbReference type="InterPro" id="IPR000615">
    <property type="entry name" value="Bestrophin"/>
</dbReference>
<evidence type="ECO:0000256" key="6">
    <source>
        <dbReference type="RuleBase" id="RU363126"/>
    </source>
</evidence>
<comment type="similarity">
    <text evidence="5 6">Belongs to the anion channel-forming bestrophin (TC 1.A.46) family. Calcium-sensitive chloride channel subfamily.</text>
</comment>
<keyword evidence="6" id="KW-0868">Chloride</keyword>
<protein>
    <recommendedName>
        <fullName evidence="6">Bestrophin homolog</fullName>
    </recommendedName>
</protein>
<keyword evidence="6" id="KW-0407">Ion channel</keyword>
<dbReference type="GO" id="GO:0034707">
    <property type="term" value="C:chloride channel complex"/>
    <property type="evidence" value="ECO:0007669"/>
    <property type="project" value="UniProtKB-KW"/>
</dbReference>
<dbReference type="InterPro" id="IPR021134">
    <property type="entry name" value="Bestrophin-like"/>
</dbReference>
<dbReference type="PANTHER" id="PTHR10736">
    <property type="entry name" value="BESTROPHIN"/>
    <property type="match status" value="1"/>
</dbReference>
<evidence type="ECO:0000256" key="3">
    <source>
        <dbReference type="ARBA" id="ARBA00022989"/>
    </source>
</evidence>
<dbReference type="EMBL" id="WJQU01000002">
    <property type="protein sequence ID" value="KAJ6640917.1"/>
    <property type="molecule type" value="Genomic_DNA"/>
</dbReference>
<name>A0A9Q0S0E3_9DIPT</name>
<organism evidence="7 8">
    <name type="scientific">Pseudolycoriella hygida</name>
    <dbReference type="NCBI Taxonomy" id="35572"/>
    <lineage>
        <taxon>Eukaryota</taxon>
        <taxon>Metazoa</taxon>
        <taxon>Ecdysozoa</taxon>
        <taxon>Arthropoda</taxon>
        <taxon>Hexapoda</taxon>
        <taxon>Insecta</taxon>
        <taxon>Pterygota</taxon>
        <taxon>Neoptera</taxon>
        <taxon>Endopterygota</taxon>
        <taxon>Diptera</taxon>
        <taxon>Nematocera</taxon>
        <taxon>Sciaroidea</taxon>
        <taxon>Sciaridae</taxon>
        <taxon>Pseudolycoriella</taxon>
    </lineage>
</organism>
<evidence type="ECO:0000256" key="4">
    <source>
        <dbReference type="ARBA" id="ARBA00023136"/>
    </source>
</evidence>
<evidence type="ECO:0000256" key="2">
    <source>
        <dbReference type="ARBA" id="ARBA00022692"/>
    </source>
</evidence>
<evidence type="ECO:0000256" key="5">
    <source>
        <dbReference type="ARBA" id="ARBA00034769"/>
    </source>
</evidence>
<dbReference type="AlphaFoldDB" id="A0A9Q0S0E3"/>
<dbReference type="Pfam" id="PF01062">
    <property type="entry name" value="Bestrophin"/>
    <property type="match status" value="1"/>
</dbReference>
<reference evidence="7" key="1">
    <citation type="submission" date="2022-07" db="EMBL/GenBank/DDBJ databases">
        <authorList>
            <person name="Trinca V."/>
            <person name="Uliana J.V.C."/>
            <person name="Torres T.T."/>
            <person name="Ward R.J."/>
            <person name="Monesi N."/>
        </authorList>
    </citation>
    <scope>NUCLEOTIDE SEQUENCE</scope>
    <source>
        <strain evidence="7">HSMRA1968</strain>
        <tissue evidence="7">Whole embryos</tissue>
    </source>
</reference>
<proteinExistence type="inferred from homology"/>
<dbReference type="GO" id="GO:0005886">
    <property type="term" value="C:plasma membrane"/>
    <property type="evidence" value="ECO:0007669"/>
    <property type="project" value="UniProtKB-SubCell"/>
</dbReference>
<keyword evidence="3 6" id="KW-1133">Transmembrane helix</keyword>
<dbReference type="OrthoDB" id="10324990at2759"/>
<comment type="function">
    <text evidence="6">Forms chloride channels.</text>
</comment>